<dbReference type="AlphaFoldDB" id="A0AAV4NLB3"/>
<gene>
    <name evidence="1" type="ORF">CEXT_168731</name>
</gene>
<accession>A0AAV4NLB3</accession>
<protein>
    <submittedName>
        <fullName evidence="1">Uncharacterized protein</fullName>
    </submittedName>
</protein>
<evidence type="ECO:0000313" key="1">
    <source>
        <dbReference type="EMBL" id="GIX85577.1"/>
    </source>
</evidence>
<dbReference type="Proteomes" id="UP001054945">
    <property type="component" value="Unassembled WGS sequence"/>
</dbReference>
<organism evidence="1 2">
    <name type="scientific">Caerostris extrusa</name>
    <name type="common">Bark spider</name>
    <name type="synonym">Caerostris bankana</name>
    <dbReference type="NCBI Taxonomy" id="172846"/>
    <lineage>
        <taxon>Eukaryota</taxon>
        <taxon>Metazoa</taxon>
        <taxon>Ecdysozoa</taxon>
        <taxon>Arthropoda</taxon>
        <taxon>Chelicerata</taxon>
        <taxon>Arachnida</taxon>
        <taxon>Araneae</taxon>
        <taxon>Araneomorphae</taxon>
        <taxon>Entelegynae</taxon>
        <taxon>Araneoidea</taxon>
        <taxon>Araneidae</taxon>
        <taxon>Caerostris</taxon>
    </lineage>
</organism>
<keyword evidence="2" id="KW-1185">Reference proteome</keyword>
<sequence length="89" mass="10028">MGGITRKRFKRSSDFIPVSLSKSFCVSFEYFIQNQLLFFANMGPSLLCRGPLPLSRNWALAPVSMSGSPVEALLPPTQLLVWPIWIRRG</sequence>
<evidence type="ECO:0000313" key="2">
    <source>
        <dbReference type="Proteomes" id="UP001054945"/>
    </source>
</evidence>
<reference evidence="1 2" key="1">
    <citation type="submission" date="2021-06" db="EMBL/GenBank/DDBJ databases">
        <title>Caerostris extrusa draft genome.</title>
        <authorList>
            <person name="Kono N."/>
            <person name="Arakawa K."/>
        </authorList>
    </citation>
    <scope>NUCLEOTIDE SEQUENCE [LARGE SCALE GENOMIC DNA]</scope>
</reference>
<proteinExistence type="predicted"/>
<comment type="caution">
    <text evidence="1">The sequence shown here is derived from an EMBL/GenBank/DDBJ whole genome shotgun (WGS) entry which is preliminary data.</text>
</comment>
<name>A0AAV4NLB3_CAEEX</name>
<dbReference type="EMBL" id="BPLR01003525">
    <property type="protein sequence ID" value="GIX85577.1"/>
    <property type="molecule type" value="Genomic_DNA"/>
</dbReference>